<dbReference type="PATRIC" id="fig|768679.9.peg.971"/>
<dbReference type="STRING" id="768679.TTX_0962"/>
<evidence type="ECO:0000313" key="2">
    <source>
        <dbReference type="Proteomes" id="UP000002654"/>
    </source>
</evidence>
<dbReference type="EMBL" id="FN869859">
    <property type="protein sequence ID" value="CCC81611.1"/>
    <property type="molecule type" value="Genomic_DNA"/>
</dbReference>
<dbReference type="GO" id="GO:0005829">
    <property type="term" value="C:cytosol"/>
    <property type="evidence" value="ECO:0007669"/>
    <property type="project" value="TreeGrafter"/>
</dbReference>
<accession>G4RPW6</accession>
<gene>
    <name evidence="1" type="ordered locus">TTX_0962</name>
</gene>
<dbReference type="InterPro" id="IPR027417">
    <property type="entry name" value="P-loop_NTPase"/>
</dbReference>
<dbReference type="HOGENOM" id="CLU_1182916_0_0_2"/>
<dbReference type="InterPro" id="IPR050625">
    <property type="entry name" value="ParA/MinD_ATPase"/>
</dbReference>
<dbReference type="SUPFAM" id="SSF52540">
    <property type="entry name" value="P-loop containing nucleoside triphosphate hydrolases"/>
    <property type="match status" value="1"/>
</dbReference>
<organism evidence="1 2">
    <name type="scientific">Thermoproteus tenax (strain ATCC 35583 / DSM 2078 / JCM 9277 / NBRC 100435 / Kra 1)</name>
    <dbReference type="NCBI Taxonomy" id="768679"/>
    <lineage>
        <taxon>Archaea</taxon>
        <taxon>Thermoproteota</taxon>
        <taxon>Thermoprotei</taxon>
        <taxon>Thermoproteales</taxon>
        <taxon>Thermoproteaceae</taxon>
        <taxon>Thermoproteus</taxon>
    </lineage>
</organism>
<dbReference type="GO" id="GO:0016887">
    <property type="term" value="F:ATP hydrolysis activity"/>
    <property type="evidence" value="ECO:0007669"/>
    <property type="project" value="TreeGrafter"/>
</dbReference>
<reference evidence="1 2" key="1">
    <citation type="journal article" date="2011" name="PLoS ONE">
        <title>The complete genome sequence of Thermoproteus tenax: a physiologically versatile member of the Crenarchaeota.</title>
        <authorList>
            <person name="Siebers B."/>
            <person name="Zaparty M."/>
            <person name="Raddatz G."/>
            <person name="Tjaden B."/>
            <person name="Albers S.V."/>
            <person name="Bell S.D."/>
            <person name="Blombach F."/>
            <person name="Kletzin A."/>
            <person name="Kyrpides N."/>
            <person name="Lanz C."/>
            <person name="Plagens A."/>
            <person name="Rampp M."/>
            <person name="Rosinus A."/>
            <person name="von Jan M."/>
            <person name="Makarova K.S."/>
            <person name="Klenk H.P."/>
            <person name="Schuster S.C."/>
            <person name="Hensel R."/>
        </authorList>
    </citation>
    <scope>NUCLEOTIDE SEQUENCE [LARGE SCALE GENOMIC DNA]</scope>
    <source>
        <strain evidence="2">ATCC 35583 / DSM 2078 / JCM 9277 / NBRC 100435 / Kra 1</strain>
    </source>
</reference>
<dbReference type="GO" id="GO:0051782">
    <property type="term" value="P:negative regulation of cell division"/>
    <property type="evidence" value="ECO:0007669"/>
    <property type="project" value="TreeGrafter"/>
</dbReference>
<dbReference type="GO" id="GO:0009898">
    <property type="term" value="C:cytoplasmic side of plasma membrane"/>
    <property type="evidence" value="ECO:0007669"/>
    <property type="project" value="TreeGrafter"/>
</dbReference>
<dbReference type="PaxDb" id="768679-TTX_0962"/>
<protein>
    <submittedName>
        <fullName evidence="1">Predicted Type II/IV secretion system regulatory ATPase, FlhG family</fullName>
    </submittedName>
</protein>
<proteinExistence type="predicted"/>
<name>G4RPW6_THETK</name>
<dbReference type="KEGG" id="ttn:TTX_0962"/>
<dbReference type="GO" id="GO:0005524">
    <property type="term" value="F:ATP binding"/>
    <property type="evidence" value="ECO:0007669"/>
    <property type="project" value="TreeGrafter"/>
</dbReference>
<evidence type="ECO:0000313" key="1">
    <source>
        <dbReference type="EMBL" id="CCC81611.1"/>
    </source>
</evidence>
<dbReference type="Proteomes" id="UP000002654">
    <property type="component" value="Chromosome"/>
</dbReference>
<dbReference type="PANTHER" id="PTHR43384:SF10">
    <property type="entry name" value="ATPASE INVOLVED IN CHROMOSOME PARTITIONING, PARA_MIND FAMILY"/>
    <property type="match status" value="1"/>
</dbReference>
<keyword evidence="2" id="KW-1185">Reference proteome</keyword>
<sequence>MANSEPPRESRRCIRERSRRPRKYYPFMGVKFAIVYSVDGGVGKTTLATAIALEKERVLLIDADWEKADLSALFGAPRRPGWLSGYYGKDVYLHKVKPNIYLLPGFDAAALYQRGDMTDAELFDALFQVLSALPDAVAEERLPVDTIVVDTPKAPQLTWIEKLQRRLKAQAFFIADRRLVVRLADVKMQIYGKYMRYASLVVANMLEKEDEKMPGIKMMNAYLNRVKMPSEYTAEAVHKSLLSNRRNKEAVRMLVRWIKER</sequence>
<dbReference type="AlphaFoldDB" id="G4RPW6"/>
<dbReference type="PANTHER" id="PTHR43384">
    <property type="entry name" value="SEPTUM SITE-DETERMINING PROTEIN MIND HOMOLOG, CHLOROPLASTIC-RELATED"/>
    <property type="match status" value="1"/>
</dbReference>
<dbReference type="eggNOG" id="arCOG05608">
    <property type="taxonomic scope" value="Archaea"/>
</dbReference>
<dbReference type="Gene3D" id="3.40.50.300">
    <property type="entry name" value="P-loop containing nucleotide triphosphate hydrolases"/>
    <property type="match status" value="1"/>
</dbReference>